<keyword evidence="3" id="KW-0341">Growth regulation</keyword>
<dbReference type="GO" id="GO:0009733">
    <property type="term" value="P:response to auxin"/>
    <property type="evidence" value="ECO:0007669"/>
    <property type="project" value="InterPro"/>
</dbReference>
<protein>
    <submittedName>
        <fullName evidence="4">Auxin-induced protein X15-like</fullName>
    </submittedName>
</protein>
<keyword evidence="5" id="KW-1185">Reference proteome</keyword>
<comment type="similarity">
    <text evidence="1">Belongs to the ARG7 family.</text>
</comment>
<dbReference type="OrthoDB" id="1489976at2759"/>
<comment type="caution">
    <text evidence="4">The sequence shown here is derived from an EMBL/GenBank/DDBJ whole genome shotgun (WGS) entry which is preliminary data.</text>
</comment>
<dbReference type="PANTHER" id="PTHR31929">
    <property type="entry name" value="SAUR-LIKE AUXIN-RESPONSIVE PROTEIN FAMILY-RELATED"/>
    <property type="match status" value="1"/>
</dbReference>
<reference evidence="5" key="1">
    <citation type="journal article" date="2019" name="Plant Biotechnol. J.">
        <title>Genome sequencing of the Australian wild diploid species Gossypium australe highlights disease resistance and delayed gland morphogenesis.</title>
        <authorList>
            <person name="Cai Y."/>
            <person name="Cai X."/>
            <person name="Wang Q."/>
            <person name="Wang P."/>
            <person name="Zhang Y."/>
            <person name="Cai C."/>
            <person name="Xu Y."/>
            <person name="Wang K."/>
            <person name="Zhou Z."/>
            <person name="Wang C."/>
            <person name="Geng S."/>
            <person name="Li B."/>
            <person name="Dong Q."/>
            <person name="Hou Y."/>
            <person name="Wang H."/>
            <person name="Ai P."/>
            <person name="Liu Z."/>
            <person name="Yi F."/>
            <person name="Sun M."/>
            <person name="An G."/>
            <person name="Cheng J."/>
            <person name="Zhang Y."/>
            <person name="Shi Q."/>
            <person name="Xie Y."/>
            <person name="Shi X."/>
            <person name="Chang Y."/>
            <person name="Huang F."/>
            <person name="Chen Y."/>
            <person name="Hong S."/>
            <person name="Mi L."/>
            <person name="Sun Q."/>
            <person name="Zhang L."/>
            <person name="Zhou B."/>
            <person name="Peng R."/>
            <person name="Zhang X."/>
            <person name="Liu F."/>
        </authorList>
    </citation>
    <scope>NUCLEOTIDE SEQUENCE [LARGE SCALE GENOMIC DNA]</scope>
    <source>
        <strain evidence="5">cv. PA1801</strain>
    </source>
</reference>
<sequence>MAIRLHRIVSVNKVPKGYFVVYVGENQKQFVIPVSFLNQPYFQELLGLSEESSDIVILLRVSQFPAMKTCHSSCHHSSMMFQAATSHELIGFLVLVSAFLSRFSKLFTFPHPNHLTKKAMGFCLPRIVNAKPSLKRGLSFSETSMVPKGHSAVYFGEVDEKKRFIVPISLLKHPSF</sequence>
<proteinExistence type="inferred from homology"/>
<evidence type="ECO:0000256" key="2">
    <source>
        <dbReference type="ARBA" id="ARBA00022473"/>
    </source>
</evidence>
<dbReference type="Proteomes" id="UP000325315">
    <property type="component" value="Unassembled WGS sequence"/>
</dbReference>
<dbReference type="Pfam" id="PF02519">
    <property type="entry name" value="Auxin_inducible"/>
    <property type="match status" value="2"/>
</dbReference>
<dbReference type="InterPro" id="IPR003676">
    <property type="entry name" value="SAUR_fam"/>
</dbReference>
<accession>A0A5B6X1X1</accession>
<evidence type="ECO:0000313" key="5">
    <source>
        <dbReference type="Proteomes" id="UP000325315"/>
    </source>
</evidence>
<organism evidence="4 5">
    <name type="scientific">Gossypium australe</name>
    <dbReference type="NCBI Taxonomy" id="47621"/>
    <lineage>
        <taxon>Eukaryota</taxon>
        <taxon>Viridiplantae</taxon>
        <taxon>Streptophyta</taxon>
        <taxon>Embryophyta</taxon>
        <taxon>Tracheophyta</taxon>
        <taxon>Spermatophyta</taxon>
        <taxon>Magnoliopsida</taxon>
        <taxon>eudicotyledons</taxon>
        <taxon>Gunneridae</taxon>
        <taxon>Pentapetalae</taxon>
        <taxon>rosids</taxon>
        <taxon>malvids</taxon>
        <taxon>Malvales</taxon>
        <taxon>Malvaceae</taxon>
        <taxon>Malvoideae</taxon>
        <taxon>Gossypium</taxon>
    </lineage>
</organism>
<evidence type="ECO:0000313" key="4">
    <source>
        <dbReference type="EMBL" id="KAA3487753.1"/>
    </source>
</evidence>
<name>A0A5B6X1X1_9ROSI</name>
<gene>
    <name evidence="4" type="ORF">EPI10_031564</name>
</gene>
<dbReference type="AlphaFoldDB" id="A0A5B6X1X1"/>
<evidence type="ECO:0000256" key="1">
    <source>
        <dbReference type="ARBA" id="ARBA00006974"/>
    </source>
</evidence>
<evidence type="ECO:0000256" key="3">
    <source>
        <dbReference type="ARBA" id="ARBA00022604"/>
    </source>
</evidence>
<dbReference type="EMBL" id="SMMG02000001">
    <property type="protein sequence ID" value="KAA3487753.1"/>
    <property type="molecule type" value="Genomic_DNA"/>
</dbReference>
<keyword evidence="2" id="KW-0217">Developmental protein</keyword>